<dbReference type="GO" id="GO:0005737">
    <property type="term" value="C:cytoplasm"/>
    <property type="evidence" value="ECO:0007669"/>
    <property type="project" value="TreeGrafter"/>
</dbReference>
<sequence>MRINFQTQFGYEYEKNGLITDNVYQCFRRAATKHIQCLRAASNREKPMQAVDMFPLTDLPEQLIEHVLSFVDQTDLLESCRHTCKLFRDVIDSNGFWKIKCLRDGKVIPAYALEELPPRYYQSIYMGNPYGRNLLRNGHGDAPEGEFAGWRVKGTDWKYEKAPDGADRLPLEKQGCFATSYKRCTKQQVIDLVSEGILPVIMDTIKPDIEVSDWHAARFDCGCKYKLTVSLLGGKEEVLQVYSTGWIRTEQWRGGKWKQVTHVFRDYPAGVRFVQFKHSGNDTQFWAGHYGPKMAGGVIRVRGQRQGAAC</sequence>
<evidence type="ECO:0000313" key="4">
    <source>
        <dbReference type="Proteomes" id="UP001321473"/>
    </source>
</evidence>
<dbReference type="Pfam" id="PF12937">
    <property type="entry name" value="F-box-like"/>
    <property type="match status" value="1"/>
</dbReference>
<dbReference type="SMART" id="SM01198">
    <property type="entry name" value="FBA"/>
    <property type="match status" value="1"/>
</dbReference>
<dbReference type="InterPro" id="IPR008979">
    <property type="entry name" value="Galactose-bd-like_sf"/>
</dbReference>
<dbReference type="GO" id="GO:0006516">
    <property type="term" value="P:glycoprotein catabolic process"/>
    <property type="evidence" value="ECO:0007669"/>
    <property type="project" value="TreeGrafter"/>
</dbReference>
<dbReference type="InterPro" id="IPR007397">
    <property type="entry name" value="F-box-assoc_dom"/>
</dbReference>
<evidence type="ECO:0000259" key="2">
    <source>
        <dbReference type="PROSITE" id="PS51114"/>
    </source>
</evidence>
<protein>
    <recommendedName>
        <fullName evidence="5">F-box only protein 6</fullName>
    </recommendedName>
</protein>
<dbReference type="Proteomes" id="UP001321473">
    <property type="component" value="Unassembled WGS sequence"/>
</dbReference>
<dbReference type="FunFam" id="1.20.1280.50:FF:000002">
    <property type="entry name" value="F-box only protein 44"/>
    <property type="match status" value="1"/>
</dbReference>
<name>A0AAQ4DPG4_AMBAM</name>
<feature type="domain" description="F-box" evidence="1">
    <location>
        <begin position="53"/>
        <end position="100"/>
    </location>
</feature>
<dbReference type="PROSITE" id="PS51114">
    <property type="entry name" value="FBA"/>
    <property type="match status" value="1"/>
</dbReference>
<feature type="domain" description="FBA" evidence="2">
    <location>
        <begin position="124"/>
        <end position="303"/>
    </location>
</feature>
<dbReference type="Pfam" id="PF04300">
    <property type="entry name" value="FBA"/>
    <property type="match status" value="1"/>
</dbReference>
<keyword evidence="4" id="KW-1185">Reference proteome</keyword>
<evidence type="ECO:0008006" key="5">
    <source>
        <dbReference type="Google" id="ProtNLM"/>
    </source>
</evidence>
<evidence type="ECO:0000313" key="3">
    <source>
        <dbReference type="EMBL" id="KAK8764354.1"/>
    </source>
</evidence>
<dbReference type="PROSITE" id="PS50181">
    <property type="entry name" value="FBOX"/>
    <property type="match status" value="1"/>
</dbReference>
<dbReference type="SMART" id="SM00256">
    <property type="entry name" value="FBOX"/>
    <property type="match status" value="1"/>
</dbReference>
<dbReference type="PANTHER" id="PTHR12125">
    <property type="entry name" value="F-BOX ONLY PROTEIN 6-LIKE PROTEIN"/>
    <property type="match status" value="1"/>
</dbReference>
<organism evidence="3 4">
    <name type="scientific">Amblyomma americanum</name>
    <name type="common">Lone star tick</name>
    <dbReference type="NCBI Taxonomy" id="6943"/>
    <lineage>
        <taxon>Eukaryota</taxon>
        <taxon>Metazoa</taxon>
        <taxon>Ecdysozoa</taxon>
        <taxon>Arthropoda</taxon>
        <taxon>Chelicerata</taxon>
        <taxon>Arachnida</taxon>
        <taxon>Acari</taxon>
        <taxon>Parasitiformes</taxon>
        <taxon>Ixodida</taxon>
        <taxon>Ixodoidea</taxon>
        <taxon>Ixodidae</taxon>
        <taxon>Amblyomminae</taxon>
        <taxon>Amblyomma</taxon>
    </lineage>
</organism>
<dbReference type="GO" id="GO:0061630">
    <property type="term" value="F:ubiquitin protein ligase activity"/>
    <property type="evidence" value="ECO:0007669"/>
    <property type="project" value="TreeGrafter"/>
</dbReference>
<reference evidence="3 4" key="1">
    <citation type="journal article" date="2023" name="Arcadia Sci">
        <title>De novo assembly of a long-read Amblyomma americanum tick genome.</title>
        <authorList>
            <person name="Chou S."/>
            <person name="Poskanzer K.E."/>
            <person name="Rollins M."/>
            <person name="Thuy-Boun P.S."/>
        </authorList>
    </citation>
    <scope>NUCLEOTIDE SEQUENCE [LARGE SCALE GENOMIC DNA]</scope>
    <source>
        <strain evidence="3">F_SG_1</strain>
        <tissue evidence="3">Salivary glands</tissue>
    </source>
</reference>
<dbReference type="InterPro" id="IPR036047">
    <property type="entry name" value="F-box-like_dom_sf"/>
</dbReference>
<dbReference type="SUPFAM" id="SSF81383">
    <property type="entry name" value="F-box domain"/>
    <property type="match status" value="1"/>
</dbReference>
<gene>
    <name evidence="3" type="ORF">V5799_033042</name>
</gene>
<dbReference type="Gene3D" id="1.20.1280.50">
    <property type="match status" value="1"/>
</dbReference>
<dbReference type="EMBL" id="JARKHS020028347">
    <property type="protein sequence ID" value="KAK8764354.1"/>
    <property type="molecule type" value="Genomic_DNA"/>
</dbReference>
<dbReference type="InterPro" id="IPR039752">
    <property type="entry name" value="F-box_only"/>
</dbReference>
<dbReference type="AlphaFoldDB" id="A0AAQ4DPG4"/>
<dbReference type="SUPFAM" id="SSF49785">
    <property type="entry name" value="Galactose-binding domain-like"/>
    <property type="match status" value="1"/>
</dbReference>
<dbReference type="Gene3D" id="2.60.120.260">
    <property type="entry name" value="Galactose-binding domain-like"/>
    <property type="match status" value="1"/>
</dbReference>
<dbReference type="GO" id="GO:0019005">
    <property type="term" value="C:SCF ubiquitin ligase complex"/>
    <property type="evidence" value="ECO:0007669"/>
    <property type="project" value="TreeGrafter"/>
</dbReference>
<accession>A0AAQ4DPG4</accession>
<comment type="caution">
    <text evidence="3">The sequence shown here is derived from an EMBL/GenBank/DDBJ whole genome shotgun (WGS) entry which is preliminary data.</text>
</comment>
<proteinExistence type="predicted"/>
<dbReference type="FunFam" id="2.60.120.260:FF:000012">
    <property type="entry name" value="F-box only protein 2"/>
    <property type="match status" value="1"/>
</dbReference>
<evidence type="ECO:0000259" key="1">
    <source>
        <dbReference type="PROSITE" id="PS50181"/>
    </source>
</evidence>
<dbReference type="PANTHER" id="PTHR12125:SF5">
    <property type="entry name" value="F-BOX DOMAIN-CONTAINING PROTEIN"/>
    <property type="match status" value="1"/>
</dbReference>
<dbReference type="GO" id="GO:0036503">
    <property type="term" value="P:ERAD pathway"/>
    <property type="evidence" value="ECO:0007669"/>
    <property type="project" value="TreeGrafter"/>
</dbReference>
<dbReference type="InterPro" id="IPR001810">
    <property type="entry name" value="F-box_dom"/>
</dbReference>
<dbReference type="GO" id="GO:0031146">
    <property type="term" value="P:SCF-dependent proteasomal ubiquitin-dependent protein catabolic process"/>
    <property type="evidence" value="ECO:0007669"/>
    <property type="project" value="TreeGrafter"/>
</dbReference>